<dbReference type="AlphaFoldDB" id="A6DKA6"/>
<sequence>MHIKPVYNFLSIKILRTRNIGEHFSISTGLDKELGNCKSLKNLGKIMDFLT</sequence>
<organism evidence="1 2">
    <name type="scientific">Lentisphaera araneosa HTCC2155</name>
    <dbReference type="NCBI Taxonomy" id="313628"/>
    <lineage>
        <taxon>Bacteria</taxon>
        <taxon>Pseudomonadati</taxon>
        <taxon>Lentisphaerota</taxon>
        <taxon>Lentisphaeria</taxon>
        <taxon>Lentisphaerales</taxon>
        <taxon>Lentisphaeraceae</taxon>
        <taxon>Lentisphaera</taxon>
    </lineage>
</organism>
<proteinExistence type="predicted"/>
<protein>
    <submittedName>
        <fullName evidence="1">Aspartyl-tRNA synthetase</fullName>
        <ecNumber evidence="1">6.1.1.12</ecNumber>
    </submittedName>
</protein>
<dbReference type="Proteomes" id="UP000004947">
    <property type="component" value="Unassembled WGS sequence"/>
</dbReference>
<reference evidence="1 2" key="1">
    <citation type="journal article" date="2010" name="J. Bacteriol.">
        <title>Genome sequence of Lentisphaera araneosa HTCC2155T, the type species of the order Lentisphaerales in the phylum Lentisphaerae.</title>
        <authorList>
            <person name="Thrash J.C."/>
            <person name="Cho J.C."/>
            <person name="Vergin K.L."/>
            <person name="Morris R.M."/>
            <person name="Giovannoni S.J."/>
        </authorList>
    </citation>
    <scope>NUCLEOTIDE SEQUENCE [LARGE SCALE GENOMIC DNA]</scope>
    <source>
        <strain evidence="1 2">HTCC2155</strain>
    </source>
</reference>
<evidence type="ECO:0000313" key="2">
    <source>
        <dbReference type="Proteomes" id="UP000004947"/>
    </source>
</evidence>
<gene>
    <name evidence="1" type="primary">aspS</name>
    <name evidence="1" type="ORF">LNTAR_00345</name>
</gene>
<comment type="caution">
    <text evidence="1">The sequence shown here is derived from an EMBL/GenBank/DDBJ whole genome shotgun (WGS) entry which is preliminary data.</text>
</comment>
<evidence type="ECO:0000313" key="1">
    <source>
        <dbReference type="EMBL" id="EDM27804.1"/>
    </source>
</evidence>
<keyword evidence="2" id="KW-1185">Reference proteome</keyword>
<accession>A6DKA6</accession>
<dbReference type="STRING" id="313628.LNTAR_00345"/>
<keyword evidence="1" id="KW-0030">Aminoacyl-tRNA synthetase</keyword>
<name>A6DKA6_9BACT</name>
<dbReference type="EC" id="6.1.1.12" evidence="1"/>
<keyword evidence="1" id="KW-0436">Ligase</keyword>
<dbReference type="EMBL" id="ABCK01000007">
    <property type="protein sequence ID" value="EDM27804.1"/>
    <property type="molecule type" value="Genomic_DNA"/>
</dbReference>
<dbReference type="GO" id="GO:0004815">
    <property type="term" value="F:aspartate-tRNA ligase activity"/>
    <property type="evidence" value="ECO:0007669"/>
    <property type="project" value="UniProtKB-EC"/>
</dbReference>